<evidence type="ECO:0000313" key="3">
    <source>
        <dbReference type="Proteomes" id="UP000521868"/>
    </source>
</evidence>
<keyword evidence="3" id="KW-1185">Reference proteome</keyword>
<evidence type="ECO:0000256" key="1">
    <source>
        <dbReference type="SAM" id="Phobius"/>
    </source>
</evidence>
<gene>
    <name evidence="2" type="ORF">RAMLITH_22600</name>
</gene>
<feature type="transmembrane region" description="Helical" evidence="1">
    <location>
        <begin position="12"/>
        <end position="32"/>
    </location>
</feature>
<protein>
    <recommendedName>
        <fullName evidence="4">SMODS-associating 2TM beta-strand rich effector domain-containing protein</fullName>
    </recommendedName>
</protein>
<keyword evidence="1" id="KW-1133">Transmembrane helix</keyword>
<organism evidence="2 3">
    <name type="scientific">Ramlibacter lithotrophicus</name>
    <dbReference type="NCBI Taxonomy" id="2606681"/>
    <lineage>
        <taxon>Bacteria</taxon>
        <taxon>Pseudomonadati</taxon>
        <taxon>Pseudomonadota</taxon>
        <taxon>Betaproteobacteria</taxon>
        <taxon>Burkholderiales</taxon>
        <taxon>Comamonadaceae</taxon>
        <taxon>Ramlibacter</taxon>
    </lineage>
</organism>
<comment type="caution">
    <text evidence="2">The sequence shown here is derived from an EMBL/GenBank/DDBJ whole genome shotgun (WGS) entry which is preliminary data.</text>
</comment>
<sequence length="233" mass="26258">MTNLTLTRDELTRLLIAFSWAAFLFAAALCWWNAEEIKENQWRVLRYVSMGMTGATAILFVFTKWAWKLPWVAQVMGRSIVHGVWAGRLKSDFQRDGAGGVDVAIVFLIRQTYLTLSIRSLTRSMRGSSTLETLIRNEKTQETKVSYVFRLDQPWKPGGKSGAGAGELELESGESVLRGVYWTDSPTHGTLRLQRVSEDIEGIASFEDALRRYPEINHKLTSTEGQTAPLAVR</sequence>
<feature type="transmembrane region" description="Helical" evidence="1">
    <location>
        <begin position="44"/>
        <end position="67"/>
    </location>
</feature>
<dbReference type="AlphaFoldDB" id="A0A7X6DK32"/>
<dbReference type="RefSeq" id="WP_168109741.1">
    <property type="nucleotide sequence ID" value="NZ_VTOX01000011.1"/>
</dbReference>
<keyword evidence="1" id="KW-0812">Transmembrane</keyword>
<reference evidence="2 3" key="1">
    <citation type="journal article" date="2020" name="Nature">
        <title>Bacterial chemolithoautotrophy via manganese oxidation.</title>
        <authorList>
            <person name="Yu H."/>
            <person name="Leadbetter J.R."/>
        </authorList>
    </citation>
    <scope>NUCLEOTIDE SEQUENCE [LARGE SCALE GENOMIC DNA]</scope>
    <source>
        <strain evidence="2 3">RBP-1</strain>
    </source>
</reference>
<accession>A0A7X6DK32</accession>
<dbReference type="EMBL" id="VTOX01000011">
    <property type="protein sequence ID" value="NKE68615.1"/>
    <property type="molecule type" value="Genomic_DNA"/>
</dbReference>
<evidence type="ECO:0000313" key="2">
    <source>
        <dbReference type="EMBL" id="NKE68615.1"/>
    </source>
</evidence>
<name>A0A7X6DK32_9BURK</name>
<keyword evidence="1" id="KW-0472">Membrane</keyword>
<proteinExistence type="predicted"/>
<evidence type="ECO:0008006" key="4">
    <source>
        <dbReference type="Google" id="ProtNLM"/>
    </source>
</evidence>
<dbReference type="Proteomes" id="UP000521868">
    <property type="component" value="Unassembled WGS sequence"/>
</dbReference>